<keyword evidence="2" id="KW-1185">Reference proteome</keyword>
<evidence type="ECO:0000313" key="1">
    <source>
        <dbReference type="EMBL" id="PVI05243.1"/>
    </source>
</evidence>
<protein>
    <submittedName>
        <fullName evidence="1">Uncharacterized protein</fullName>
    </submittedName>
</protein>
<dbReference type="AlphaFoldDB" id="A0A2V1E3W7"/>
<reference evidence="1 2" key="1">
    <citation type="journal article" date="2018" name="Sci. Rep.">
        <title>Comparative genomics provides insights into the lifestyle and reveals functional heterogeneity of dark septate endophytic fungi.</title>
        <authorList>
            <person name="Knapp D.G."/>
            <person name="Nemeth J.B."/>
            <person name="Barry K."/>
            <person name="Hainaut M."/>
            <person name="Henrissat B."/>
            <person name="Johnson J."/>
            <person name="Kuo A."/>
            <person name="Lim J.H.P."/>
            <person name="Lipzen A."/>
            <person name="Nolan M."/>
            <person name="Ohm R.A."/>
            <person name="Tamas L."/>
            <person name="Grigoriev I.V."/>
            <person name="Spatafora J.W."/>
            <person name="Nagy L.G."/>
            <person name="Kovacs G.M."/>
        </authorList>
    </citation>
    <scope>NUCLEOTIDE SEQUENCE [LARGE SCALE GENOMIC DNA]</scope>
    <source>
        <strain evidence="1 2">DSE2036</strain>
    </source>
</reference>
<proteinExistence type="predicted"/>
<evidence type="ECO:0000313" key="2">
    <source>
        <dbReference type="Proteomes" id="UP000244855"/>
    </source>
</evidence>
<gene>
    <name evidence="1" type="ORF">DM02DRAFT_111585</name>
</gene>
<dbReference type="EMBL" id="KZ805315">
    <property type="protein sequence ID" value="PVI05243.1"/>
    <property type="molecule type" value="Genomic_DNA"/>
</dbReference>
<accession>A0A2V1E3W7</accession>
<sequence>MMDRSPPSPSPSIVWLHYPLGSGRRVAVGQGFDYAAKVPPTAVGLPMYAMRPTINELNSKHRAKGKNDDCSLLQLPLRLHTATNVSTPVDSGFMDNSARSVPSLVPSLDPRRLRCWVPVHSEAAPRGCPPCPPPSTNHSFTASSSAANNKATRSLHTYSLPMFVDSISYCASSIAAVCDF</sequence>
<name>A0A2V1E3W7_9PLEO</name>
<organism evidence="1 2">
    <name type="scientific">Periconia macrospinosa</name>
    <dbReference type="NCBI Taxonomy" id="97972"/>
    <lineage>
        <taxon>Eukaryota</taxon>
        <taxon>Fungi</taxon>
        <taxon>Dikarya</taxon>
        <taxon>Ascomycota</taxon>
        <taxon>Pezizomycotina</taxon>
        <taxon>Dothideomycetes</taxon>
        <taxon>Pleosporomycetidae</taxon>
        <taxon>Pleosporales</taxon>
        <taxon>Massarineae</taxon>
        <taxon>Periconiaceae</taxon>
        <taxon>Periconia</taxon>
    </lineage>
</organism>
<dbReference type="Proteomes" id="UP000244855">
    <property type="component" value="Unassembled WGS sequence"/>
</dbReference>